<evidence type="ECO:0000256" key="1">
    <source>
        <dbReference type="SAM" id="Phobius"/>
    </source>
</evidence>
<evidence type="ECO:0000313" key="2">
    <source>
        <dbReference type="EMBL" id="GLQ62293.1"/>
    </source>
</evidence>
<evidence type="ECO:0000313" key="3">
    <source>
        <dbReference type="Proteomes" id="UP001156614"/>
    </source>
</evidence>
<keyword evidence="1" id="KW-1133">Transmembrane helix</keyword>
<name>A0AAV5NEC4_9PROT</name>
<feature type="transmembrane region" description="Helical" evidence="1">
    <location>
        <begin position="23"/>
        <end position="42"/>
    </location>
</feature>
<dbReference type="EMBL" id="BSNU01000002">
    <property type="protein sequence ID" value="GLQ62293.1"/>
    <property type="molecule type" value="Genomic_DNA"/>
</dbReference>
<dbReference type="Proteomes" id="UP001156614">
    <property type="component" value="Unassembled WGS sequence"/>
</dbReference>
<comment type="caution">
    <text evidence="2">The sequence shown here is derived from an EMBL/GenBank/DDBJ whole genome shotgun (WGS) entry which is preliminary data.</text>
</comment>
<protein>
    <submittedName>
        <fullName evidence="2">Uncharacterized protein</fullName>
    </submittedName>
</protein>
<keyword evidence="1" id="KW-0812">Transmembrane</keyword>
<organism evidence="2 3">
    <name type="scientific">Gluconobacter cerinus</name>
    <dbReference type="NCBI Taxonomy" id="38307"/>
    <lineage>
        <taxon>Bacteria</taxon>
        <taxon>Pseudomonadati</taxon>
        <taxon>Pseudomonadota</taxon>
        <taxon>Alphaproteobacteria</taxon>
        <taxon>Acetobacterales</taxon>
        <taxon>Acetobacteraceae</taxon>
        <taxon>Gluconobacter</taxon>
    </lineage>
</organism>
<dbReference type="AlphaFoldDB" id="A0AAV5NEC4"/>
<dbReference type="RefSeq" id="WP_086634017.1">
    <property type="nucleotide sequence ID" value="NZ_BEWM01000001.1"/>
</dbReference>
<accession>A0AAV5NEC4</accession>
<sequence>MTAEPEPKPHLLPQQDAPRSRPLWAGGSLLAVVTIGAGAFFYTHATTPKAAVPAPPPDNAAVGTAPALQAAVQLSMLSAQNAPKALAATSFNAQQRSQILAAVQRGDMRLVEMPVLDAAGVTGQTVDVTVSGLTQRVVLTGKFQRLILPIAEAAQVTIDPVTMPHAPALTIGAMTALGPEALPSLTALSQRIVLGVIVQ</sequence>
<keyword evidence="1" id="KW-0472">Membrane</keyword>
<keyword evidence="3" id="KW-1185">Reference proteome</keyword>
<reference evidence="3" key="1">
    <citation type="journal article" date="2019" name="Int. J. Syst. Evol. Microbiol.">
        <title>The Global Catalogue of Microorganisms (GCM) 10K type strain sequencing project: providing services to taxonomists for standard genome sequencing and annotation.</title>
        <authorList>
            <consortium name="The Broad Institute Genomics Platform"/>
            <consortium name="The Broad Institute Genome Sequencing Center for Infectious Disease"/>
            <person name="Wu L."/>
            <person name="Ma J."/>
        </authorList>
    </citation>
    <scope>NUCLEOTIDE SEQUENCE [LARGE SCALE GENOMIC DNA]</scope>
    <source>
        <strain evidence="3">NBRC 3267</strain>
    </source>
</reference>
<proteinExistence type="predicted"/>
<gene>
    <name evidence="2" type="ORF">GCM10007867_11380</name>
</gene>